<name>A0A1W6B156_9GAMM</name>
<dbReference type="EMBL" id="CP019706">
    <property type="protein sequence ID" value="ARJ40819.1"/>
    <property type="molecule type" value="Genomic_DNA"/>
</dbReference>
<accession>A0A1W6B156</accession>
<reference evidence="7 8" key="1">
    <citation type="submission" date="2017-02" db="EMBL/GenBank/DDBJ databases">
        <title>Complete genome sequence of the drought resistance-promoting endophyte Pantoea alhagi LTYR-11Z.</title>
        <authorList>
            <person name="Zhang L."/>
        </authorList>
    </citation>
    <scope>NUCLEOTIDE SEQUENCE [LARGE SCALE GENOMIC DNA]</scope>
    <source>
        <strain evidence="7 8">LTYR-11Z</strain>
    </source>
</reference>
<dbReference type="OrthoDB" id="6402862at2"/>
<dbReference type="GO" id="GO:0005886">
    <property type="term" value="C:plasma membrane"/>
    <property type="evidence" value="ECO:0007669"/>
    <property type="project" value="TreeGrafter"/>
</dbReference>
<dbReference type="InterPro" id="IPR012340">
    <property type="entry name" value="NA-bd_OB-fold"/>
</dbReference>
<evidence type="ECO:0000313" key="8">
    <source>
        <dbReference type="Proteomes" id="UP000192900"/>
    </source>
</evidence>
<feature type="transmembrane region" description="Helical" evidence="5">
    <location>
        <begin position="55"/>
        <end position="75"/>
    </location>
</feature>
<evidence type="ECO:0000256" key="5">
    <source>
        <dbReference type="SAM" id="Phobius"/>
    </source>
</evidence>
<dbReference type="InterPro" id="IPR052165">
    <property type="entry name" value="Membrane_assoc_protease"/>
</dbReference>
<dbReference type="KEGG" id="palh:B1H58_01635"/>
<dbReference type="PANTHER" id="PTHR33507">
    <property type="entry name" value="INNER MEMBRANE PROTEIN YBBJ"/>
    <property type="match status" value="1"/>
</dbReference>
<dbReference type="Gene3D" id="2.40.50.140">
    <property type="entry name" value="Nucleic acid-binding proteins"/>
    <property type="match status" value="1"/>
</dbReference>
<dbReference type="Pfam" id="PF01957">
    <property type="entry name" value="NfeD"/>
    <property type="match status" value="1"/>
</dbReference>
<feature type="transmembrane region" description="Helical" evidence="5">
    <location>
        <begin position="6"/>
        <end position="23"/>
    </location>
</feature>
<feature type="domain" description="NfeD-like C-terminal" evidence="6">
    <location>
        <begin position="106"/>
        <end position="146"/>
    </location>
</feature>
<dbReference type="SUPFAM" id="SSF141322">
    <property type="entry name" value="NfeD domain-like"/>
    <property type="match status" value="1"/>
</dbReference>
<keyword evidence="8" id="KW-1185">Reference proteome</keyword>
<dbReference type="RefSeq" id="WP_085067671.1">
    <property type="nucleotide sequence ID" value="NZ_CP019706.1"/>
</dbReference>
<evidence type="ECO:0000313" key="7">
    <source>
        <dbReference type="EMBL" id="ARJ40819.1"/>
    </source>
</evidence>
<gene>
    <name evidence="7" type="ORF">B1H58_01635</name>
</gene>
<keyword evidence="2 5" id="KW-0812">Transmembrane</keyword>
<comment type="subcellular location">
    <subcellularLocation>
        <location evidence="1">Membrane</location>
        <topology evidence="1">Multi-pass membrane protein</topology>
    </subcellularLocation>
</comment>
<dbReference type="STRING" id="1891675.B1H58_01635"/>
<dbReference type="PANTHER" id="PTHR33507:SF3">
    <property type="entry name" value="INNER MEMBRANE PROTEIN YBBJ"/>
    <property type="match status" value="1"/>
</dbReference>
<dbReference type="Proteomes" id="UP000192900">
    <property type="component" value="Chromosome"/>
</dbReference>
<evidence type="ECO:0000256" key="2">
    <source>
        <dbReference type="ARBA" id="ARBA00022692"/>
    </source>
</evidence>
<dbReference type="AlphaFoldDB" id="A0A1W6B156"/>
<keyword evidence="4 5" id="KW-0472">Membrane</keyword>
<organism evidence="7 8">
    <name type="scientific">Pantoea alhagi</name>
    <dbReference type="NCBI Taxonomy" id="1891675"/>
    <lineage>
        <taxon>Bacteria</taxon>
        <taxon>Pseudomonadati</taxon>
        <taxon>Pseudomonadota</taxon>
        <taxon>Gammaproteobacteria</taxon>
        <taxon>Enterobacterales</taxon>
        <taxon>Erwiniaceae</taxon>
        <taxon>Pantoea</taxon>
    </lineage>
</organism>
<keyword evidence="3 5" id="KW-1133">Transmembrane helix</keyword>
<evidence type="ECO:0000256" key="3">
    <source>
        <dbReference type="ARBA" id="ARBA00022989"/>
    </source>
</evidence>
<protein>
    <recommendedName>
        <fullName evidence="6">NfeD-like C-terminal domain-containing protein</fullName>
    </recommendedName>
</protein>
<evidence type="ECO:0000256" key="1">
    <source>
        <dbReference type="ARBA" id="ARBA00004141"/>
    </source>
</evidence>
<evidence type="ECO:0000259" key="6">
    <source>
        <dbReference type="Pfam" id="PF01957"/>
    </source>
</evidence>
<sequence length="154" mass="16949">MLAAVINHPHWFWLTLGGLLLIAEMLGTSGYLLWSGLAALAVGIIRWLLPFSWGTQGVLFALLTLLAAFLWYRWLALRQKQPGMLLNQRGMQMTGIHLTLDEALVNGLGHVRVGDSSWRVQADSDLPAGTRVVVICVEGVTLRIRPLAAENPGR</sequence>
<proteinExistence type="predicted"/>
<dbReference type="InterPro" id="IPR002810">
    <property type="entry name" value="NfeD-like_C"/>
</dbReference>
<evidence type="ECO:0000256" key="4">
    <source>
        <dbReference type="ARBA" id="ARBA00023136"/>
    </source>
</evidence>